<sequence>MQTAPSPLQIDLANHPVASLTPLIGQLQSAGWRQHNPEQALSHLSLLQVAAALHPQHPGVQRMLANAHAGLVDGNAATFFSPDSGATGGPGSIDILLGGAAADIGWGSGADDGIAGGAGDDMLIGNGGSDFLLGGAGDDLLIADHYWFRLEPGANPDSANHLEGGRGNDQLYGGTGADNYYFSPGDGIDTVRENGYYDYPGYDTATDRIVLGAGIAPADVSVSRELASLVLDYGPGGDRITIAGWYDSPHQRIEQLVFNDGTVWNGDQLEAAGQRRIDHQVDQLVTAMAAFSPPAAGQTTLPAAYRDTLAPVMAASWS</sequence>
<dbReference type="OrthoDB" id="8607307at2"/>
<dbReference type="InterPro" id="IPR018511">
    <property type="entry name" value="Hemolysin-typ_Ca-bd_CS"/>
</dbReference>
<dbReference type="PANTHER" id="PTHR38340:SF1">
    <property type="entry name" value="S-LAYER PROTEIN"/>
    <property type="match status" value="1"/>
</dbReference>
<dbReference type="GO" id="GO:0005509">
    <property type="term" value="F:calcium ion binding"/>
    <property type="evidence" value="ECO:0007669"/>
    <property type="project" value="InterPro"/>
</dbReference>
<dbReference type="RefSeq" id="WP_107889745.1">
    <property type="nucleotide sequence ID" value="NZ_CP028519.1"/>
</dbReference>
<dbReference type="PANTHER" id="PTHR38340">
    <property type="entry name" value="S-LAYER PROTEIN"/>
    <property type="match status" value="1"/>
</dbReference>
<evidence type="ECO:0000256" key="1">
    <source>
        <dbReference type="ARBA" id="ARBA00004613"/>
    </source>
</evidence>
<dbReference type="Gene3D" id="2.150.10.10">
    <property type="entry name" value="Serralysin-like metalloprotease, C-terminal"/>
    <property type="match status" value="2"/>
</dbReference>
<dbReference type="STRING" id="1122240.GCA_000620105_01431"/>
<name>A0A2S0PCJ3_9NEIS</name>
<dbReference type="AlphaFoldDB" id="A0A2S0PCJ3"/>
<dbReference type="Pfam" id="PF00353">
    <property type="entry name" value="HemolysinCabind"/>
    <property type="match status" value="2"/>
</dbReference>
<evidence type="ECO:0000259" key="4">
    <source>
        <dbReference type="Pfam" id="PF06594"/>
    </source>
</evidence>
<dbReference type="InterPro" id="IPR050557">
    <property type="entry name" value="RTX_toxin/Mannuronan_C5-epim"/>
</dbReference>
<dbReference type="PRINTS" id="PR00313">
    <property type="entry name" value="CABNDNGRPT"/>
</dbReference>
<gene>
    <name evidence="5" type="ORF">DAI18_14290</name>
</gene>
<dbReference type="GO" id="GO:0005576">
    <property type="term" value="C:extracellular region"/>
    <property type="evidence" value="ECO:0007669"/>
    <property type="project" value="UniProtKB-SubCell"/>
</dbReference>
<dbReference type="EMBL" id="CP028519">
    <property type="protein sequence ID" value="AVY95081.1"/>
    <property type="molecule type" value="Genomic_DNA"/>
</dbReference>
<dbReference type="PROSITE" id="PS00330">
    <property type="entry name" value="HEMOLYSIN_CALCIUM"/>
    <property type="match status" value="1"/>
</dbReference>
<evidence type="ECO:0000256" key="3">
    <source>
        <dbReference type="ARBA" id="ARBA00022837"/>
    </source>
</evidence>
<comment type="subcellular location">
    <subcellularLocation>
        <location evidence="1">Secreted</location>
    </subcellularLocation>
</comment>
<dbReference type="SUPFAM" id="SSF51120">
    <property type="entry name" value="beta-Roll"/>
    <property type="match status" value="1"/>
</dbReference>
<keyword evidence="6" id="KW-1185">Reference proteome</keyword>
<dbReference type="Pfam" id="PF06594">
    <property type="entry name" value="HCBP_related"/>
    <property type="match status" value="1"/>
</dbReference>
<protein>
    <recommendedName>
        <fullName evidence="4">Haemolysin-type calcium binding-related domain-containing protein</fullName>
    </recommendedName>
</protein>
<feature type="domain" description="Haemolysin-type calcium binding-related" evidence="4">
    <location>
        <begin position="229"/>
        <end position="268"/>
    </location>
</feature>
<keyword evidence="3" id="KW-0106">Calcium</keyword>
<dbReference type="KEGG" id="maer:DAI18_14290"/>
<dbReference type="InterPro" id="IPR010566">
    <property type="entry name" value="Haemolys_ca-bd"/>
</dbReference>
<evidence type="ECO:0000313" key="6">
    <source>
        <dbReference type="Proteomes" id="UP000244173"/>
    </source>
</evidence>
<dbReference type="InterPro" id="IPR001343">
    <property type="entry name" value="Hemolysn_Ca-bd"/>
</dbReference>
<organism evidence="5 6">
    <name type="scientific">Microvirgula aerodenitrificans</name>
    <dbReference type="NCBI Taxonomy" id="57480"/>
    <lineage>
        <taxon>Bacteria</taxon>
        <taxon>Pseudomonadati</taxon>
        <taxon>Pseudomonadota</taxon>
        <taxon>Betaproteobacteria</taxon>
        <taxon>Neisseriales</taxon>
        <taxon>Aquaspirillaceae</taxon>
        <taxon>Microvirgula</taxon>
    </lineage>
</organism>
<evidence type="ECO:0000313" key="5">
    <source>
        <dbReference type="EMBL" id="AVY95081.1"/>
    </source>
</evidence>
<keyword evidence="2" id="KW-0964">Secreted</keyword>
<proteinExistence type="predicted"/>
<reference evidence="5 6" key="1">
    <citation type="submission" date="2018-04" db="EMBL/GenBank/DDBJ databases">
        <title>Denitrifier Microvirgula.</title>
        <authorList>
            <person name="Anderson E."/>
            <person name="Jang J."/>
            <person name="Ishii S."/>
        </authorList>
    </citation>
    <scope>NUCLEOTIDE SEQUENCE [LARGE SCALE GENOMIC DNA]</scope>
    <source>
        <strain evidence="5 6">BE2.4</strain>
    </source>
</reference>
<accession>A0A2S0PCJ3</accession>
<dbReference type="Proteomes" id="UP000244173">
    <property type="component" value="Chromosome"/>
</dbReference>
<dbReference type="InterPro" id="IPR011049">
    <property type="entry name" value="Serralysin-like_metalloprot_C"/>
</dbReference>
<evidence type="ECO:0000256" key="2">
    <source>
        <dbReference type="ARBA" id="ARBA00022525"/>
    </source>
</evidence>